<evidence type="ECO:0000256" key="7">
    <source>
        <dbReference type="RuleBase" id="RU362091"/>
    </source>
</evidence>
<accession>A0ABY2SCL3</accession>
<evidence type="ECO:0000256" key="5">
    <source>
        <dbReference type="ARBA" id="ARBA00022989"/>
    </source>
</evidence>
<comment type="similarity">
    <text evidence="2 7">Belongs to the sodium:solute symporter (SSF) (TC 2.A.21) family.</text>
</comment>
<evidence type="ECO:0000256" key="2">
    <source>
        <dbReference type="ARBA" id="ARBA00006434"/>
    </source>
</evidence>
<feature type="transmembrane region" description="Helical" evidence="8">
    <location>
        <begin position="386"/>
        <end position="404"/>
    </location>
</feature>
<dbReference type="Gene3D" id="1.20.1730.10">
    <property type="entry name" value="Sodium/glucose cotransporter"/>
    <property type="match status" value="1"/>
</dbReference>
<dbReference type="PANTHER" id="PTHR48086:SF8">
    <property type="entry name" value="MONOCARBOXYLIC ACID PERMEASE"/>
    <property type="match status" value="1"/>
</dbReference>
<sequence>MNDLQWPELVVFSALFLLVTVLGFLASRWRAGSTLDHLDEWGLGGRKFGSWITWFLIGGDLYTAYTFVAVPALLFGAGAMGFFALPYTVLAYPLVFLPLLRLWSVSRARGYVTPADFVRGRYGSPLLATLIAITGIVATMPYIALQLVGLEAVLRTMGFNAGGFLGHLPLLIAFLILAVYTYQSGLRAPALIAFVKDLLIYVVILVAVIYLPIKLGGWDTIFSSAEEKFAATESATDGLLLNSDNQLQYATLALGSALALFLYPHSVTGVLASRGRDVLKRNMSALPAYSLLLGMLALLGFAAIAAGTEAITNQATGNPDTNTIVPKLFDDQFPAWFAGIAFAAIGIGALVPAAIMSIAAANLWTRNIYKEFLKRDATHAEEARQAKLASLVVKFGAVACIVFIDPQFSIDLQLIGGVIILQTLPSVAIALYTRWLHRWGLVAGWIAGLGWGLILLYNIPNPATGKAHFGGSALALDKLNIFGWQPFAGSTVQIYVGIVALVANLLVAVVVTVIARRLRVFNGTDTTVDADYHVDEHDKDLRPIAATH</sequence>
<dbReference type="Proteomes" id="UP000309992">
    <property type="component" value="Unassembled WGS sequence"/>
</dbReference>
<dbReference type="Pfam" id="PF00474">
    <property type="entry name" value="SSF"/>
    <property type="match status" value="1"/>
</dbReference>
<proteinExistence type="inferred from homology"/>
<keyword evidence="5 8" id="KW-1133">Transmembrane helix</keyword>
<feature type="transmembrane region" description="Helical" evidence="8">
    <location>
        <begin position="194"/>
        <end position="213"/>
    </location>
</feature>
<feature type="transmembrane region" description="Helical" evidence="8">
    <location>
        <begin position="48"/>
        <end position="74"/>
    </location>
</feature>
<feature type="transmembrane region" description="Helical" evidence="8">
    <location>
        <begin position="6"/>
        <end position="27"/>
    </location>
</feature>
<reference evidence="9 10" key="1">
    <citation type="journal article" date="2015" name="Antonie Van Leeuwenhoek">
        <title>Prauserella endophytica sp. nov., an endophytic actinobacterium isolated from Tamarix taklamakanensis.</title>
        <authorList>
            <person name="Liu J.M."/>
            <person name="Habden X."/>
            <person name="Guo L."/>
            <person name="Tuo L."/>
            <person name="Jiang Z.K."/>
            <person name="Liu S.W."/>
            <person name="Liu X.F."/>
            <person name="Chen L."/>
            <person name="Li R.F."/>
            <person name="Zhang Y.Q."/>
            <person name="Sun C.H."/>
        </authorList>
    </citation>
    <scope>NUCLEOTIDE SEQUENCE [LARGE SCALE GENOMIC DNA]</scope>
    <source>
        <strain evidence="9 10">CGMCC 4.7182</strain>
    </source>
</reference>
<feature type="transmembrane region" description="Helical" evidence="8">
    <location>
        <begin position="494"/>
        <end position="515"/>
    </location>
</feature>
<dbReference type="RefSeq" id="WP_113641088.1">
    <property type="nucleotide sequence ID" value="NZ_SWMS01000001.1"/>
</dbReference>
<dbReference type="PROSITE" id="PS50283">
    <property type="entry name" value="NA_SOLUT_SYMP_3"/>
    <property type="match status" value="1"/>
</dbReference>
<dbReference type="PANTHER" id="PTHR48086">
    <property type="entry name" value="SODIUM/PROLINE SYMPORTER-RELATED"/>
    <property type="match status" value="1"/>
</dbReference>
<dbReference type="InterPro" id="IPR050277">
    <property type="entry name" value="Sodium:Solute_Symporter"/>
</dbReference>
<dbReference type="InterPro" id="IPR001734">
    <property type="entry name" value="Na/solute_symporter"/>
</dbReference>
<feature type="transmembrane region" description="Helical" evidence="8">
    <location>
        <begin position="124"/>
        <end position="144"/>
    </location>
</feature>
<feature type="transmembrane region" description="Helical" evidence="8">
    <location>
        <begin position="335"/>
        <end position="365"/>
    </location>
</feature>
<comment type="subcellular location">
    <subcellularLocation>
        <location evidence="1">Membrane</location>
        <topology evidence="1">Multi-pass membrane protein</topology>
    </subcellularLocation>
</comment>
<name>A0ABY2SCL3_9PSEU</name>
<organism evidence="9 10">
    <name type="scientific">Prauserella endophytica</name>
    <dbReference type="NCBI Taxonomy" id="1592324"/>
    <lineage>
        <taxon>Bacteria</taxon>
        <taxon>Bacillati</taxon>
        <taxon>Actinomycetota</taxon>
        <taxon>Actinomycetes</taxon>
        <taxon>Pseudonocardiales</taxon>
        <taxon>Pseudonocardiaceae</taxon>
        <taxon>Prauserella</taxon>
        <taxon>Prauserella coralliicola group</taxon>
    </lineage>
</organism>
<feature type="transmembrane region" description="Helical" evidence="8">
    <location>
        <begin position="284"/>
        <end position="306"/>
    </location>
</feature>
<feature type="transmembrane region" description="Helical" evidence="8">
    <location>
        <begin position="439"/>
        <end position="459"/>
    </location>
</feature>
<evidence type="ECO:0000256" key="3">
    <source>
        <dbReference type="ARBA" id="ARBA00022448"/>
    </source>
</evidence>
<evidence type="ECO:0000256" key="4">
    <source>
        <dbReference type="ARBA" id="ARBA00022692"/>
    </source>
</evidence>
<comment type="caution">
    <text evidence="9">The sequence shown here is derived from an EMBL/GenBank/DDBJ whole genome shotgun (WGS) entry which is preliminary data.</text>
</comment>
<feature type="transmembrane region" description="Helical" evidence="8">
    <location>
        <begin position="249"/>
        <end position="272"/>
    </location>
</feature>
<keyword evidence="6 8" id="KW-0472">Membrane</keyword>
<keyword evidence="3" id="KW-0813">Transport</keyword>
<keyword evidence="10" id="KW-1185">Reference proteome</keyword>
<evidence type="ECO:0000313" key="9">
    <source>
        <dbReference type="EMBL" id="TKG73246.1"/>
    </source>
</evidence>
<evidence type="ECO:0000256" key="8">
    <source>
        <dbReference type="SAM" id="Phobius"/>
    </source>
</evidence>
<evidence type="ECO:0000256" key="6">
    <source>
        <dbReference type="ARBA" id="ARBA00023136"/>
    </source>
</evidence>
<dbReference type="InterPro" id="IPR038377">
    <property type="entry name" value="Na/Glc_symporter_sf"/>
</dbReference>
<keyword evidence="4 8" id="KW-0812">Transmembrane</keyword>
<dbReference type="CDD" id="cd10322">
    <property type="entry name" value="SLC5sbd"/>
    <property type="match status" value="1"/>
</dbReference>
<dbReference type="NCBIfam" id="NF046076">
    <property type="entry name" value="monocarbox_MctP"/>
    <property type="match status" value="1"/>
</dbReference>
<gene>
    <name evidence="9" type="ORF">FCN18_01265</name>
</gene>
<feature type="transmembrane region" description="Helical" evidence="8">
    <location>
        <begin position="80"/>
        <end position="103"/>
    </location>
</feature>
<feature type="transmembrane region" description="Helical" evidence="8">
    <location>
        <begin position="410"/>
        <end position="432"/>
    </location>
</feature>
<evidence type="ECO:0000313" key="10">
    <source>
        <dbReference type="Proteomes" id="UP000309992"/>
    </source>
</evidence>
<protein>
    <submittedName>
        <fullName evidence="9">Sodium:solute symporter</fullName>
    </submittedName>
</protein>
<feature type="transmembrane region" description="Helical" evidence="8">
    <location>
        <begin position="164"/>
        <end position="182"/>
    </location>
</feature>
<dbReference type="EMBL" id="SWMS01000001">
    <property type="protein sequence ID" value="TKG73246.1"/>
    <property type="molecule type" value="Genomic_DNA"/>
</dbReference>
<evidence type="ECO:0000256" key="1">
    <source>
        <dbReference type="ARBA" id="ARBA00004141"/>
    </source>
</evidence>